<evidence type="ECO:0000256" key="2">
    <source>
        <dbReference type="ARBA" id="ARBA00022630"/>
    </source>
</evidence>
<comment type="caution">
    <text evidence="6">The sequence shown here is derived from an EMBL/GenBank/DDBJ whole genome shotgun (WGS) entry which is preliminary data.</text>
</comment>
<keyword evidence="4" id="KW-0560">Oxidoreductase</keyword>
<dbReference type="InterPro" id="IPR036188">
    <property type="entry name" value="FAD/NAD-bd_sf"/>
</dbReference>
<dbReference type="PRINTS" id="PR00368">
    <property type="entry name" value="FADPNR"/>
</dbReference>
<protein>
    <submittedName>
        <fullName evidence="6">FAD-dependent oxidoreductase</fullName>
    </submittedName>
</protein>
<dbReference type="InterPro" id="IPR023753">
    <property type="entry name" value="FAD/NAD-binding_dom"/>
</dbReference>
<dbReference type="EMBL" id="JAGSSV010000014">
    <property type="protein sequence ID" value="MBR7889536.1"/>
    <property type="molecule type" value="Genomic_DNA"/>
</dbReference>
<evidence type="ECO:0000256" key="4">
    <source>
        <dbReference type="ARBA" id="ARBA00023002"/>
    </source>
</evidence>
<keyword evidence="2" id="KW-0285">Flavoprotein</keyword>
<dbReference type="PANTHER" id="PTHR43735">
    <property type="entry name" value="APOPTOSIS-INDUCING FACTOR 1"/>
    <property type="match status" value="1"/>
</dbReference>
<feature type="domain" description="FAD/NAD(P)-binding" evidence="5">
    <location>
        <begin position="6"/>
        <end position="267"/>
    </location>
</feature>
<dbReference type="Proteomes" id="UP000679722">
    <property type="component" value="Unassembled WGS sequence"/>
</dbReference>
<reference evidence="7" key="1">
    <citation type="submission" date="2023-07" db="EMBL/GenBank/DDBJ databases">
        <title>Marinomonas vulgaris A79, complete genome.</title>
        <authorList>
            <person name="Ying J.-J."/>
        </authorList>
    </citation>
    <scope>NUCLEOTIDE SEQUENCE [LARGE SCALE GENOMIC DNA]</scope>
    <source>
        <strain evidence="7">A79</strain>
    </source>
</reference>
<dbReference type="SUPFAM" id="SSF51905">
    <property type="entry name" value="FAD/NAD(P)-binding domain"/>
    <property type="match status" value="1"/>
</dbReference>
<evidence type="ECO:0000256" key="3">
    <source>
        <dbReference type="ARBA" id="ARBA00022827"/>
    </source>
</evidence>
<evidence type="ECO:0000259" key="5">
    <source>
        <dbReference type="Pfam" id="PF07992"/>
    </source>
</evidence>
<proteinExistence type="inferred from homology"/>
<comment type="similarity">
    <text evidence="1">Belongs to the FAD-dependent oxidoreductase family.</text>
</comment>
<evidence type="ECO:0000256" key="1">
    <source>
        <dbReference type="ARBA" id="ARBA00006442"/>
    </source>
</evidence>
<evidence type="ECO:0000313" key="7">
    <source>
        <dbReference type="Proteomes" id="UP000679722"/>
    </source>
</evidence>
<accession>A0ABS5HD05</accession>
<keyword evidence="3" id="KW-0274">FAD</keyword>
<dbReference type="PANTHER" id="PTHR43735:SF3">
    <property type="entry name" value="FERROPTOSIS SUPPRESSOR PROTEIN 1"/>
    <property type="match status" value="1"/>
</dbReference>
<evidence type="ECO:0000313" key="6">
    <source>
        <dbReference type="EMBL" id="MBR7889536.1"/>
    </source>
</evidence>
<dbReference type="Gene3D" id="3.50.50.100">
    <property type="match status" value="1"/>
</dbReference>
<organism evidence="6 7">
    <name type="scientific">Marinomonas vulgaris</name>
    <dbReference type="NCBI Taxonomy" id="2823372"/>
    <lineage>
        <taxon>Bacteria</taxon>
        <taxon>Pseudomonadati</taxon>
        <taxon>Pseudomonadota</taxon>
        <taxon>Gammaproteobacteria</taxon>
        <taxon>Oceanospirillales</taxon>
        <taxon>Oceanospirillaceae</taxon>
        <taxon>Marinomonas</taxon>
    </lineage>
</organism>
<dbReference type="RefSeq" id="WP_211536861.1">
    <property type="nucleotide sequence ID" value="NZ_JAGSSV010000014.1"/>
</dbReference>
<dbReference type="Pfam" id="PF07992">
    <property type="entry name" value="Pyr_redox_2"/>
    <property type="match status" value="1"/>
</dbReference>
<dbReference type="PRINTS" id="PR00469">
    <property type="entry name" value="PNDRDTASEII"/>
</dbReference>
<sequence length="347" mass="37656">MNKNSKLVIIGGGFAGARVAQDLANAGFTNVTLIDKKDYFEVTYATLRTLAEPELGQRSRMPYSQFIKGTFLQGSVVALKENHAVLDDGSLFEFDLAVIASGSSYPSFPIAKSQQALSIAGREEEISEANQTLKVAKNVLIVGGGIVGVELAGEIADHFPEKTVSLAHNGNRLVPELKAKASQTAEKQLKKLGVTVHNNKRVTESDSLYQQADLVYQCVGALPNTKMLESHYSQTLDSKGRIKVNTQFRVEGTEHLFALGDCANVPEGKLGYLADQQASALAKNIIALAANKSMKPYKANPMMSLVPVGRQQGFVQLPFMVTTLNLMVNMKQNDLFILKSYKNLSAS</sequence>
<name>A0ABS5HD05_9GAMM</name>
<keyword evidence="7" id="KW-1185">Reference proteome</keyword>
<gene>
    <name evidence="6" type="ORF">J9B83_11345</name>
</gene>